<evidence type="ECO:0000256" key="1">
    <source>
        <dbReference type="SAM" id="MobiDB-lite"/>
    </source>
</evidence>
<dbReference type="EMBL" id="JAAVLW010000001">
    <property type="protein sequence ID" value="NOJ44915.1"/>
    <property type="molecule type" value="Genomic_DNA"/>
</dbReference>
<comment type="caution">
    <text evidence="2">The sequence shown here is derived from an EMBL/GenBank/DDBJ whole genome shotgun (WGS) entry which is preliminary data.</text>
</comment>
<evidence type="ECO:0000313" key="2">
    <source>
        <dbReference type="EMBL" id="NOJ44915.1"/>
    </source>
</evidence>
<name>A0A7Y4GZN4_9BRAD</name>
<sequence length="69" mass="7295">MKPGEKATKIKQFRLFHKSQVEWVGQPAKEPAPTEAEVATIKAAKAATQNKPAKGRGKASAAAQATLPV</sequence>
<reference evidence="2 3" key="1">
    <citation type="submission" date="2020-03" db="EMBL/GenBank/DDBJ databases">
        <title>Bradyrhizobium diversity isolated from nodules of Muelleranthus trifoliolatus.</title>
        <authorList>
            <person name="Klepa M."/>
            <person name="Helene L."/>
            <person name="Hungria M."/>
        </authorList>
    </citation>
    <scope>NUCLEOTIDE SEQUENCE [LARGE SCALE GENOMIC DNA]</scope>
    <source>
        <strain evidence="2 3">WSM 1744</strain>
    </source>
</reference>
<feature type="region of interest" description="Disordered" evidence="1">
    <location>
        <begin position="46"/>
        <end position="69"/>
    </location>
</feature>
<organism evidence="2 3">
    <name type="scientific">Bradyrhizobium archetypum</name>
    <dbReference type="NCBI Taxonomy" id="2721160"/>
    <lineage>
        <taxon>Bacteria</taxon>
        <taxon>Pseudomonadati</taxon>
        <taxon>Pseudomonadota</taxon>
        <taxon>Alphaproteobacteria</taxon>
        <taxon>Hyphomicrobiales</taxon>
        <taxon>Nitrobacteraceae</taxon>
        <taxon>Bradyrhizobium</taxon>
    </lineage>
</organism>
<gene>
    <name evidence="2" type="ORF">HCN50_01430</name>
</gene>
<proteinExistence type="predicted"/>
<keyword evidence="3" id="KW-1185">Reference proteome</keyword>
<dbReference type="RefSeq" id="WP_171707822.1">
    <property type="nucleotide sequence ID" value="NZ_JAAVLW010000001.1"/>
</dbReference>
<protein>
    <submittedName>
        <fullName evidence="2">Uncharacterized protein</fullName>
    </submittedName>
</protein>
<evidence type="ECO:0000313" key="3">
    <source>
        <dbReference type="Proteomes" id="UP000528734"/>
    </source>
</evidence>
<dbReference type="Proteomes" id="UP000528734">
    <property type="component" value="Unassembled WGS sequence"/>
</dbReference>
<accession>A0A7Y4GZN4</accession>
<dbReference type="AlphaFoldDB" id="A0A7Y4GZN4"/>